<protein>
    <recommendedName>
        <fullName evidence="3">Jasmonate O-methyltransferase</fullName>
    </recommendedName>
</protein>
<gene>
    <name evidence="1" type="ORF">GH714_023011</name>
</gene>
<dbReference type="Gene3D" id="3.40.50.150">
    <property type="entry name" value="Vaccinia Virus protein VP39"/>
    <property type="match status" value="2"/>
</dbReference>
<dbReference type="AlphaFoldDB" id="A0A6A6KV02"/>
<dbReference type="InterPro" id="IPR005299">
    <property type="entry name" value="MeTrfase_7"/>
</dbReference>
<accession>A0A6A6KV02</accession>
<comment type="caution">
    <text evidence="1">The sequence shown here is derived from an EMBL/GenBank/DDBJ whole genome shotgun (WGS) entry which is preliminary data.</text>
</comment>
<dbReference type="InterPro" id="IPR029063">
    <property type="entry name" value="SAM-dependent_MTases_sf"/>
</dbReference>
<evidence type="ECO:0008006" key="3">
    <source>
        <dbReference type="Google" id="ProtNLM"/>
    </source>
</evidence>
<evidence type="ECO:0000313" key="2">
    <source>
        <dbReference type="Proteomes" id="UP000467840"/>
    </source>
</evidence>
<dbReference type="Proteomes" id="UP000467840">
    <property type="component" value="Chromosome 13"/>
</dbReference>
<reference evidence="1 2" key="1">
    <citation type="journal article" date="2020" name="Mol. Plant">
        <title>The Chromosome-Based Rubber Tree Genome Provides New Insights into Spurge Genome Evolution and Rubber Biosynthesis.</title>
        <authorList>
            <person name="Liu J."/>
            <person name="Shi C."/>
            <person name="Shi C.C."/>
            <person name="Li W."/>
            <person name="Zhang Q.J."/>
            <person name="Zhang Y."/>
            <person name="Li K."/>
            <person name="Lu H.F."/>
            <person name="Shi C."/>
            <person name="Zhu S.T."/>
            <person name="Xiao Z.Y."/>
            <person name="Nan H."/>
            <person name="Yue Y."/>
            <person name="Zhu X.G."/>
            <person name="Wu Y."/>
            <person name="Hong X.N."/>
            <person name="Fan G.Y."/>
            <person name="Tong Y."/>
            <person name="Zhang D."/>
            <person name="Mao C.L."/>
            <person name="Liu Y.L."/>
            <person name="Hao S.J."/>
            <person name="Liu W.Q."/>
            <person name="Lv M.Q."/>
            <person name="Zhang H.B."/>
            <person name="Liu Y."/>
            <person name="Hu-Tang G.R."/>
            <person name="Wang J.P."/>
            <person name="Wang J.H."/>
            <person name="Sun Y.H."/>
            <person name="Ni S.B."/>
            <person name="Chen W.B."/>
            <person name="Zhang X.C."/>
            <person name="Jiao Y.N."/>
            <person name="Eichler E.E."/>
            <person name="Li G.H."/>
            <person name="Liu X."/>
            <person name="Gao L.Z."/>
        </authorList>
    </citation>
    <scope>NUCLEOTIDE SEQUENCE [LARGE SCALE GENOMIC DNA]</scope>
    <source>
        <strain evidence="2">cv. GT1</strain>
        <tissue evidence="1">Leaf</tissue>
    </source>
</reference>
<dbReference type="GO" id="GO:0008168">
    <property type="term" value="F:methyltransferase activity"/>
    <property type="evidence" value="ECO:0007669"/>
    <property type="project" value="InterPro"/>
</dbReference>
<dbReference type="SUPFAM" id="SSF53335">
    <property type="entry name" value="S-adenosyl-L-methionine-dependent methyltransferases"/>
    <property type="match status" value="1"/>
</dbReference>
<keyword evidence="2" id="KW-1185">Reference proteome</keyword>
<dbReference type="EMBL" id="JAAGAX010000014">
    <property type="protein sequence ID" value="KAF2292457.1"/>
    <property type="molecule type" value="Genomic_DNA"/>
</dbReference>
<sequence length="288" mass="32619">MCKLMEVLERDNARMDIQLHKVLRMNGGDGHNSYANNSPLQNKVILRVKPNLQESIADLYSKNFPDCITMADMGCSSGPNTFLPIWQVPKIPVNKGNIYLAKTSPPSVHRAYLNQFEKDMKALLSCRSEEIIQGGHMFITIYGRDDNYDDSSHKYTPNMWELLGITLNDMVSEGLIEESKLDSFNIPVYGPSAEELKNVIEAQGSFTINRLETFKVGWVEAMDNPYKDSMDKYKRGKHIASRIRGISESLLAFHLDKKGNLAAKSILEENIAELLQARELECLKLVDM</sequence>
<name>A0A6A6KV02_HEVBR</name>
<dbReference type="PANTHER" id="PTHR31009">
    <property type="entry name" value="S-ADENOSYL-L-METHIONINE:CARBOXYL METHYLTRANSFERASE FAMILY PROTEIN"/>
    <property type="match status" value="1"/>
</dbReference>
<organism evidence="1 2">
    <name type="scientific">Hevea brasiliensis</name>
    <name type="common">Para rubber tree</name>
    <name type="synonym">Siphonia brasiliensis</name>
    <dbReference type="NCBI Taxonomy" id="3981"/>
    <lineage>
        <taxon>Eukaryota</taxon>
        <taxon>Viridiplantae</taxon>
        <taxon>Streptophyta</taxon>
        <taxon>Embryophyta</taxon>
        <taxon>Tracheophyta</taxon>
        <taxon>Spermatophyta</taxon>
        <taxon>Magnoliopsida</taxon>
        <taxon>eudicotyledons</taxon>
        <taxon>Gunneridae</taxon>
        <taxon>Pentapetalae</taxon>
        <taxon>rosids</taxon>
        <taxon>fabids</taxon>
        <taxon>Malpighiales</taxon>
        <taxon>Euphorbiaceae</taxon>
        <taxon>Crotonoideae</taxon>
        <taxon>Micrandreae</taxon>
        <taxon>Hevea</taxon>
    </lineage>
</organism>
<dbReference type="Pfam" id="PF03492">
    <property type="entry name" value="Methyltransf_7"/>
    <property type="match status" value="2"/>
</dbReference>
<evidence type="ECO:0000313" key="1">
    <source>
        <dbReference type="EMBL" id="KAF2292457.1"/>
    </source>
</evidence>
<proteinExistence type="predicted"/>